<dbReference type="RefSeq" id="XP_009063053.1">
    <property type="nucleotide sequence ID" value="XM_009064805.1"/>
</dbReference>
<reference evidence="2 3" key="1">
    <citation type="journal article" date="2013" name="Nature">
        <title>Insights into bilaterian evolution from three spiralian genomes.</title>
        <authorList>
            <person name="Simakov O."/>
            <person name="Marletaz F."/>
            <person name="Cho S.J."/>
            <person name="Edsinger-Gonzales E."/>
            <person name="Havlak P."/>
            <person name="Hellsten U."/>
            <person name="Kuo D.H."/>
            <person name="Larsson T."/>
            <person name="Lv J."/>
            <person name="Arendt D."/>
            <person name="Savage R."/>
            <person name="Osoegawa K."/>
            <person name="de Jong P."/>
            <person name="Grimwood J."/>
            <person name="Chapman J.A."/>
            <person name="Shapiro H."/>
            <person name="Aerts A."/>
            <person name="Otillar R.P."/>
            <person name="Terry A.Y."/>
            <person name="Boore J.L."/>
            <person name="Grigoriev I.V."/>
            <person name="Lindberg D.R."/>
            <person name="Seaver E.C."/>
            <person name="Weisblat D.A."/>
            <person name="Putnam N.H."/>
            <person name="Rokhsar D.S."/>
        </authorList>
    </citation>
    <scope>NUCLEOTIDE SEQUENCE [LARGE SCALE GENOMIC DNA]</scope>
</reference>
<organism evidence="2 3">
    <name type="scientific">Lottia gigantea</name>
    <name type="common">Giant owl limpet</name>
    <dbReference type="NCBI Taxonomy" id="225164"/>
    <lineage>
        <taxon>Eukaryota</taxon>
        <taxon>Metazoa</taxon>
        <taxon>Spiralia</taxon>
        <taxon>Lophotrochozoa</taxon>
        <taxon>Mollusca</taxon>
        <taxon>Gastropoda</taxon>
        <taxon>Patellogastropoda</taxon>
        <taxon>Lottioidea</taxon>
        <taxon>Lottiidae</taxon>
        <taxon>Lottia</taxon>
    </lineage>
</organism>
<evidence type="ECO:0000313" key="3">
    <source>
        <dbReference type="Proteomes" id="UP000030746"/>
    </source>
</evidence>
<name>V3Z675_LOTGI</name>
<proteinExistence type="predicted"/>
<evidence type="ECO:0000256" key="1">
    <source>
        <dbReference type="SAM" id="MobiDB-lite"/>
    </source>
</evidence>
<dbReference type="PANTHER" id="PTHR45734:SF10">
    <property type="entry name" value="BLISTERY, ISOFORM A"/>
    <property type="match status" value="1"/>
</dbReference>
<dbReference type="CTD" id="20240589"/>
<gene>
    <name evidence="2" type="ORF">LOTGIDRAFT_167325</name>
</gene>
<dbReference type="PANTHER" id="PTHR45734">
    <property type="entry name" value="TENSIN"/>
    <property type="match status" value="1"/>
</dbReference>
<evidence type="ECO:0000313" key="2">
    <source>
        <dbReference type="EMBL" id="ESO86283.1"/>
    </source>
</evidence>
<dbReference type="KEGG" id="lgi:LOTGIDRAFT_167325"/>
<dbReference type="AlphaFoldDB" id="V3Z675"/>
<feature type="region of interest" description="Disordered" evidence="1">
    <location>
        <begin position="93"/>
        <end position="158"/>
    </location>
</feature>
<dbReference type="GO" id="GO:0005925">
    <property type="term" value="C:focal adhesion"/>
    <property type="evidence" value="ECO:0007669"/>
    <property type="project" value="TreeGrafter"/>
</dbReference>
<dbReference type="EMBL" id="KB203115">
    <property type="protein sequence ID" value="ESO86283.1"/>
    <property type="molecule type" value="Genomic_DNA"/>
</dbReference>
<dbReference type="InterPro" id="IPR051484">
    <property type="entry name" value="Tensin_PTEN_phosphatase"/>
</dbReference>
<dbReference type="HOGENOM" id="CLU_1356025_0_0_1"/>
<protein>
    <submittedName>
        <fullName evidence="2">Uncharacterized protein</fullName>
    </submittedName>
</protein>
<feature type="compositionally biased region" description="Polar residues" evidence="1">
    <location>
        <begin position="142"/>
        <end position="154"/>
    </location>
</feature>
<accession>V3Z675</accession>
<dbReference type="OrthoDB" id="6273691at2759"/>
<sequence>MSVSQLVNNNNNNNNSIPCVVTSSSQLEINYCIITYPRFPEVGKVEFVFGPRSDAFVSVTGFKSDVTVPVDEGDDQLVRSDSFENFNKLADGQIDTNENGLHPSGKLRVSHQPVDHSKGPVDGSLYATVNKQKETTSTSSSRLLSNGPTSHVVNGNSINSSMDSGISSTSDHHGDLLSRFVYAFSLVQIVRSVKQSINILLS</sequence>
<dbReference type="GeneID" id="20240589"/>
<dbReference type="Proteomes" id="UP000030746">
    <property type="component" value="Unassembled WGS sequence"/>
</dbReference>
<keyword evidence="3" id="KW-1185">Reference proteome</keyword>
<dbReference type="STRING" id="225164.V3Z675"/>